<gene>
    <name evidence="8" type="ORF">V3330_11080</name>
</gene>
<evidence type="ECO:0000256" key="2">
    <source>
        <dbReference type="ARBA" id="ARBA00009347"/>
    </source>
</evidence>
<organism evidence="8 9">
    <name type="scientific">Elongatibacter sediminis</name>
    <dbReference type="NCBI Taxonomy" id="3119006"/>
    <lineage>
        <taxon>Bacteria</taxon>
        <taxon>Pseudomonadati</taxon>
        <taxon>Pseudomonadota</taxon>
        <taxon>Gammaproteobacteria</taxon>
        <taxon>Chromatiales</taxon>
        <taxon>Wenzhouxiangellaceae</taxon>
        <taxon>Elongatibacter</taxon>
    </lineage>
</organism>
<dbReference type="InterPro" id="IPR013786">
    <property type="entry name" value="AcylCoA_DH/ox_N"/>
</dbReference>
<feature type="domain" description="Acyl-CoA dehydrogenase/oxidase C-terminal" evidence="6">
    <location>
        <begin position="238"/>
        <end position="375"/>
    </location>
</feature>
<dbReference type="PANTHER" id="PTHR43884:SF20">
    <property type="entry name" value="ACYL-COA DEHYDROGENASE FADE28"/>
    <property type="match status" value="1"/>
</dbReference>
<dbReference type="AlphaFoldDB" id="A0AAW9RH32"/>
<proteinExistence type="inferred from homology"/>
<comment type="similarity">
    <text evidence="2">Belongs to the acyl-CoA dehydrogenase family.</text>
</comment>
<dbReference type="RefSeq" id="WP_354695495.1">
    <property type="nucleotide sequence ID" value="NZ_JAZHOG010000007.1"/>
</dbReference>
<evidence type="ECO:0000256" key="4">
    <source>
        <dbReference type="ARBA" id="ARBA00022827"/>
    </source>
</evidence>
<dbReference type="Pfam" id="PF00441">
    <property type="entry name" value="Acyl-CoA_dh_1"/>
    <property type="match status" value="1"/>
</dbReference>
<evidence type="ECO:0000259" key="6">
    <source>
        <dbReference type="Pfam" id="PF00441"/>
    </source>
</evidence>
<keyword evidence="9" id="KW-1185">Reference proteome</keyword>
<dbReference type="GO" id="GO:0050660">
    <property type="term" value="F:flavin adenine dinucleotide binding"/>
    <property type="evidence" value="ECO:0007669"/>
    <property type="project" value="InterPro"/>
</dbReference>
<keyword evidence="3" id="KW-0285">Flavoprotein</keyword>
<dbReference type="InterPro" id="IPR036250">
    <property type="entry name" value="AcylCo_DH-like_C"/>
</dbReference>
<dbReference type="SUPFAM" id="SSF56645">
    <property type="entry name" value="Acyl-CoA dehydrogenase NM domain-like"/>
    <property type="match status" value="1"/>
</dbReference>
<keyword evidence="4" id="KW-0274">FAD</keyword>
<dbReference type="PANTHER" id="PTHR43884">
    <property type="entry name" value="ACYL-COA DEHYDROGENASE"/>
    <property type="match status" value="1"/>
</dbReference>
<dbReference type="InterPro" id="IPR037069">
    <property type="entry name" value="AcylCoA_DH/ox_N_sf"/>
</dbReference>
<dbReference type="InterPro" id="IPR009100">
    <property type="entry name" value="AcylCoA_DH/oxidase_NM_dom_sf"/>
</dbReference>
<reference evidence="8 9" key="1">
    <citation type="submission" date="2024-02" db="EMBL/GenBank/DDBJ databases">
        <title>A novel Wenzhouxiangellaceae bacterium, isolated from coastal sediments.</title>
        <authorList>
            <person name="Du Z.-J."/>
            <person name="Ye Y.-Q."/>
            <person name="Zhang X.-Y."/>
        </authorList>
    </citation>
    <scope>NUCLEOTIDE SEQUENCE [LARGE SCALE GENOMIC DNA]</scope>
    <source>
        <strain evidence="8 9">CH-27</strain>
    </source>
</reference>
<dbReference type="Gene3D" id="2.40.110.10">
    <property type="entry name" value="Butyryl-CoA Dehydrogenase, subunit A, domain 2"/>
    <property type="match status" value="1"/>
</dbReference>
<name>A0AAW9RH32_9GAMM</name>
<dbReference type="CDD" id="cd00567">
    <property type="entry name" value="ACAD"/>
    <property type="match status" value="1"/>
</dbReference>
<dbReference type="Gene3D" id="1.10.540.10">
    <property type="entry name" value="Acyl-CoA dehydrogenase/oxidase, N-terminal domain"/>
    <property type="match status" value="1"/>
</dbReference>
<dbReference type="InterPro" id="IPR009075">
    <property type="entry name" value="AcylCo_DH/oxidase_C"/>
</dbReference>
<dbReference type="Pfam" id="PF02771">
    <property type="entry name" value="Acyl-CoA_dh_N"/>
    <property type="match status" value="1"/>
</dbReference>
<sequence length="379" mass="41151">MALTLNEEQTMLRDSAREFLQQRAPVQHLRSLRDDESATGMCADLWREMTELGWPAIAIDESDGGLGFGFTGLGIVLQETGRTLTPSPLLTSAMMSAAAIRHGASATQRETWLPDIAAGQSILVPACDEQTRHNPEAIETRIENHGGELKLTGARRHVPDGMAADAFLVSARNEEGDIVLVRVAANATGLAREPVRLLDTHIGAHLRFDAISLSADDVLGGPGDRSATLHHLLDTGVIGQSAELLGVASEAFERTLNYLRERKQFGVPIGSFQALQHRAADLCNDLELGTSLVLHALHRLDQPGGGNELPSLSETASMTKARLAAIAMRATAEAIQMHGGIGMTDEFDIGFFYKRARILETLLGDRHFHLDRFARLRGY</sequence>
<dbReference type="InterPro" id="IPR046373">
    <property type="entry name" value="Acyl-CoA_Oxase/DH_mid-dom_sf"/>
</dbReference>
<evidence type="ECO:0000313" key="8">
    <source>
        <dbReference type="EMBL" id="MEJ8568170.1"/>
    </source>
</evidence>
<dbReference type="SUPFAM" id="SSF47203">
    <property type="entry name" value="Acyl-CoA dehydrogenase C-terminal domain-like"/>
    <property type="match status" value="1"/>
</dbReference>
<evidence type="ECO:0000256" key="5">
    <source>
        <dbReference type="ARBA" id="ARBA00023002"/>
    </source>
</evidence>
<feature type="domain" description="Acyl-CoA dehydrogenase/oxidase N-terminal" evidence="7">
    <location>
        <begin position="6"/>
        <end position="120"/>
    </location>
</feature>
<protein>
    <submittedName>
        <fullName evidence="8">Acyl-CoA dehydrogenase family protein</fullName>
        <ecNumber evidence="8">1.-.-.-</ecNumber>
    </submittedName>
</protein>
<comment type="caution">
    <text evidence="8">The sequence shown here is derived from an EMBL/GenBank/DDBJ whole genome shotgun (WGS) entry which is preliminary data.</text>
</comment>
<dbReference type="Proteomes" id="UP001359886">
    <property type="component" value="Unassembled WGS sequence"/>
</dbReference>
<evidence type="ECO:0000256" key="1">
    <source>
        <dbReference type="ARBA" id="ARBA00001974"/>
    </source>
</evidence>
<evidence type="ECO:0000313" key="9">
    <source>
        <dbReference type="Proteomes" id="UP001359886"/>
    </source>
</evidence>
<dbReference type="GO" id="GO:0003995">
    <property type="term" value="F:acyl-CoA dehydrogenase activity"/>
    <property type="evidence" value="ECO:0007669"/>
    <property type="project" value="TreeGrafter"/>
</dbReference>
<dbReference type="EMBL" id="JAZHOG010000007">
    <property type="protein sequence ID" value="MEJ8568170.1"/>
    <property type="molecule type" value="Genomic_DNA"/>
</dbReference>
<evidence type="ECO:0000259" key="7">
    <source>
        <dbReference type="Pfam" id="PF02771"/>
    </source>
</evidence>
<comment type="cofactor">
    <cofactor evidence="1">
        <name>FAD</name>
        <dbReference type="ChEBI" id="CHEBI:57692"/>
    </cofactor>
</comment>
<keyword evidence="5 8" id="KW-0560">Oxidoreductase</keyword>
<dbReference type="Gene3D" id="1.20.140.10">
    <property type="entry name" value="Butyryl-CoA Dehydrogenase, subunit A, domain 3"/>
    <property type="match status" value="1"/>
</dbReference>
<evidence type="ECO:0000256" key="3">
    <source>
        <dbReference type="ARBA" id="ARBA00022630"/>
    </source>
</evidence>
<dbReference type="EC" id="1.-.-.-" evidence="8"/>
<accession>A0AAW9RH32</accession>